<keyword evidence="5 8" id="KW-0482">Metalloprotease</keyword>
<feature type="domain" description="Peptidase M48" evidence="10">
    <location>
        <begin position="222"/>
        <end position="427"/>
    </location>
</feature>
<keyword evidence="1 8" id="KW-0645">Protease</keyword>
<reference evidence="12 13" key="1">
    <citation type="submission" date="2017-09" db="EMBL/GenBank/DDBJ databases">
        <authorList>
            <person name="Ehlers B."/>
            <person name="Leendertz F.H."/>
        </authorList>
    </citation>
    <scope>NUCLEOTIDE SEQUENCE [LARGE SCALE GENOMIC DNA]</scope>
    <source>
        <strain evidence="12 13">DSM 46844</strain>
    </source>
</reference>
<dbReference type="Gene3D" id="3.30.2010.10">
    <property type="entry name" value="Metalloproteases ('zincins'), catalytic domain"/>
    <property type="match status" value="1"/>
</dbReference>
<protein>
    <submittedName>
        <fullName evidence="12">STE24 endopeptidase</fullName>
    </submittedName>
</protein>
<accession>A0A285E9T5</accession>
<evidence type="ECO:0000256" key="1">
    <source>
        <dbReference type="ARBA" id="ARBA00022670"/>
    </source>
</evidence>
<evidence type="ECO:0000259" key="10">
    <source>
        <dbReference type="Pfam" id="PF01435"/>
    </source>
</evidence>
<dbReference type="CDD" id="cd07343">
    <property type="entry name" value="M48A_Zmpste24p_like"/>
    <property type="match status" value="1"/>
</dbReference>
<gene>
    <name evidence="12" type="ORF">SAMN06893097_101786</name>
</gene>
<keyword evidence="9" id="KW-1133">Transmembrane helix</keyword>
<dbReference type="Pfam" id="PF01435">
    <property type="entry name" value="Peptidase_M48"/>
    <property type="match status" value="1"/>
</dbReference>
<dbReference type="GO" id="GO:0004222">
    <property type="term" value="F:metalloendopeptidase activity"/>
    <property type="evidence" value="ECO:0007669"/>
    <property type="project" value="InterPro"/>
</dbReference>
<dbReference type="Proteomes" id="UP000219514">
    <property type="component" value="Unassembled WGS sequence"/>
</dbReference>
<feature type="transmembrane region" description="Helical" evidence="9">
    <location>
        <begin position="309"/>
        <end position="330"/>
    </location>
</feature>
<dbReference type="InterPro" id="IPR027057">
    <property type="entry name" value="CAXX_Prtase_1"/>
</dbReference>
<evidence type="ECO:0000256" key="2">
    <source>
        <dbReference type="ARBA" id="ARBA00022723"/>
    </source>
</evidence>
<dbReference type="GO" id="GO:0046872">
    <property type="term" value="F:metal ion binding"/>
    <property type="evidence" value="ECO:0007669"/>
    <property type="project" value="UniProtKB-KW"/>
</dbReference>
<dbReference type="AlphaFoldDB" id="A0A285E9T5"/>
<dbReference type="GO" id="GO:0071586">
    <property type="term" value="P:CAAX-box protein processing"/>
    <property type="evidence" value="ECO:0007669"/>
    <property type="project" value="InterPro"/>
</dbReference>
<keyword evidence="2 7" id="KW-0479">Metal-binding</keyword>
<dbReference type="InterPro" id="IPR001915">
    <property type="entry name" value="Peptidase_M48"/>
</dbReference>
<evidence type="ECO:0000313" key="13">
    <source>
        <dbReference type="Proteomes" id="UP000219514"/>
    </source>
</evidence>
<feature type="transmembrane region" description="Helical" evidence="9">
    <location>
        <begin position="79"/>
        <end position="101"/>
    </location>
</feature>
<feature type="binding site" evidence="7">
    <location>
        <position position="295"/>
    </location>
    <ligand>
        <name>Zn(2+)</name>
        <dbReference type="ChEBI" id="CHEBI:29105"/>
        <note>catalytic</note>
    </ligand>
</feature>
<evidence type="ECO:0000256" key="9">
    <source>
        <dbReference type="SAM" id="Phobius"/>
    </source>
</evidence>
<organism evidence="12 13">
    <name type="scientific">Geodermatophilus sabuli</name>
    <dbReference type="NCBI Taxonomy" id="1564158"/>
    <lineage>
        <taxon>Bacteria</taxon>
        <taxon>Bacillati</taxon>
        <taxon>Actinomycetota</taxon>
        <taxon>Actinomycetes</taxon>
        <taxon>Geodermatophilales</taxon>
        <taxon>Geodermatophilaceae</taxon>
        <taxon>Geodermatophilus</taxon>
    </lineage>
</organism>
<comment type="similarity">
    <text evidence="8">Belongs to the peptidase M48 family.</text>
</comment>
<evidence type="ECO:0000256" key="6">
    <source>
        <dbReference type="PIRSR" id="PIRSR627057-1"/>
    </source>
</evidence>
<evidence type="ECO:0000256" key="7">
    <source>
        <dbReference type="PIRSR" id="PIRSR627057-2"/>
    </source>
</evidence>
<feature type="transmembrane region" description="Helical" evidence="9">
    <location>
        <begin position="342"/>
        <end position="360"/>
    </location>
</feature>
<sequence length="434" mass="45631">MREDQLPPRIGRVSARRAALLAAGVLGAAFVVVVAVGTPWNLLPDPPGGATPIRPGAGLPPGVAERAESFAAAIRPASLASLVLGLVAAAVLALTPLGRWLVRSAARPLGGGWVWQVLLGTVALVLAGRLITLPLSAYGEVVRHRFGLSTRSWPLWLRDVAVSTAIDAVLTALALLAVVWLARRAPRTWWGWAAGAAAAMVVAGSFLYPVVIEPAFNRFDPLPAGQLRTDLLELAEENGTPVEDVLVADASRRTTALNAYVSGFGSTRRIVLYDTTLAQLPDAEIESIAAHELGHVASDDVLTGTLEGALGAAAAVALLGWLLSWTPLLRRAGADSAGDPRVVPLVLFLAAVGTVVAMPVQNLVSRHVEGRADLHALDLTGDAEAFVAMQNRLATANLSDPDPPAAWHWFFGSHPTGPQRVAFAEDWQRLQEAG</sequence>
<comment type="cofactor">
    <cofactor evidence="7 8">
        <name>Zn(2+)</name>
        <dbReference type="ChEBI" id="CHEBI:29105"/>
    </cofactor>
    <text evidence="7 8">Binds 1 zinc ion per subunit.</text>
</comment>
<dbReference type="PANTHER" id="PTHR10120">
    <property type="entry name" value="CAAX PRENYL PROTEASE 1"/>
    <property type="match status" value="1"/>
</dbReference>
<feature type="active site" description="Proton donor" evidence="6">
    <location>
        <position position="373"/>
    </location>
</feature>
<feature type="transmembrane region" description="Helical" evidence="9">
    <location>
        <begin position="189"/>
        <end position="211"/>
    </location>
</feature>
<dbReference type="InterPro" id="IPR032456">
    <property type="entry name" value="Peptidase_M48_N"/>
</dbReference>
<keyword evidence="4 7" id="KW-0862">Zinc</keyword>
<evidence type="ECO:0000256" key="5">
    <source>
        <dbReference type="ARBA" id="ARBA00023049"/>
    </source>
</evidence>
<evidence type="ECO:0000259" key="11">
    <source>
        <dbReference type="Pfam" id="PF16491"/>
    </source>
</evidence>
<proteinExistence type="inferred from homology"/>
<feature type="domain" description="CAAX prenyl protease 1 N-terminal" evidence="11">
    <location>
        <begin position="79"/>
        <end position="218"/>
    </location>
</feature>
<feature type="transmembrane region" description="Helical" evidence="9">
    <location>
        <begin position="155"/>
        <end position="182"/>
    </location>
</feature>
<dbReference type="EMBL" id="OBDO01000001">
    <property type="protein sequence ID" value="SNX94984.1"/>
    <property type="molecule type" value="Genomic_DNA"/>
</dbReference>
<keyword evidence="9" id="KW-0812">Transmembrane</keyword>
<feature type="binding site" evidence="7">
    <location>
        <position position="291"/>
    </location>
    <ligand>
        <name>Zn(2+)</name>
        <dbReference type="ChEBI" id="CHEBI:29105"/>
        <note>catalytic</note>
    </ligand>
</feature>
<keyword evidence="13" id="KW-1185">Reference proteome</keyword>
<name>A0A285E9T5_9ACTN</name>
<evidence type="ECO:0000256" key="3">
    <source>
        <dbReference type="ARBA" id="ARBA00022801"/>
    </source>
</evidence>
<evidence type="ECO:0000256" key="8">
    <source>
        <dbReference type="RuleBase" id="RU003983"/>
    </source>
</evidence>
<feature type="active site" evidence="6">
    <location>
        <position position="292"/>
    </location>
</feature>
<feature type="binding site" evidence="7">
    <location>
        <position position="369"/>
    </location>
    <ligand>
        <name>Zn(2+)</name>
        <dbReference type="ChEBI" id="CHEBI:29105"/>
        <note>catalytic</note>
    </ligand>
</feature>
<evidence type="ECO:0000313" key="12">
    <source>
        <dbReference type="EMBL" id="SNX94984.1"/>
    </source>
</evidence>
<keyword evidence="9" id="KW-0472">Membrane</keyword>
<dbReference type="Pfam" id="PF16491">
    <property type="entry name" value="Peptidase_M48_N"/>
    <property type="match status" value="1"/>
</dbReference>
<feature type="transmembrane region" description="Helical" evidence="9">
    <location>
        <begin position="20"/>
        <end position="40"/>
    </location>
</feature>
<keyword evidence="3 8" id="KW-0378">Hydrolase</keyword>
<feature type="transmembrane region" description="Helical" evidence="9">
    <location>
        <begin position="113"/>
        <end position="135"/>
    </location>
</feature>
<evidence type="ECO:0000256" key="4">
    <source>
        <dbReference type="ARBA" id="ARBA00022833"/>
    </source>
</evidence>